<keyword evidence="2" id="KW-0805">Transcription regulation</keyword>
<dbReference type="PANTHER" id="PTHR30537:SF5">
    <property type="entry name" value="HTH-TYPE TRANSCRIPTIONAL ACTIVATOR TTDR-RELATED"/>
    <property type="match status" value="1"/>
</dbReference>
<dbReference type="InterPro" id="IPR036388">
    <property type="entry name" value="WH-like_DNA-bd_sf"/>
</dbReference>
<gene>
    <name evidence="6" type="primary">ceoR</name>
    <name evidence="6" type="ORF">GCM10023165_09730</name>
</gene>
<protein>
    <submittedName>
        <fullName evidence="6">Multidrug efflux transcriptional regulator CeoR</fullName>
    </submittedName>
</protein>
<feature type="domain" description="HTH lysR-type" evidence="5">
    <location>
        <begin position="1"/>
        <end position="59"/>
    </location>
</feature>
<dbReference type="Gene3D" id="1.10.10.10">
    <property type="entry name" value="Winged helix-like DNA-binding domain superfamily/Winged helix DNA-binding domain"/>
    <property type="match status" value="1"/>
</dbReference>
<reference evidence="7" key="1">
    <citation type="journal article" date="2019" name="Int. J. Syst. Evol. Microbiol.">
        <title>The Global Catalogue of Microorganisms (GCM) 10K type strain sequencing project: providing services to taxonomists for standard genome sequencing and annotation.</title>
        <authorList>
            <consortium name="The Broad Institute Genomics Platform"/>
            <consortium name="The Broad Institute Genome Sequencing Center for Infectious Disease"/>
            <person name="Wu L."/>
            <person name="Ma J."/>
        </authorList>
    </citation>
    <scope>NUCLEOTIDE SEQUENCE [LARGE SCALE GENOMIC DNA]</scope>
    <source>
        <strain evidence="7">JCM 17804</strain>
    </source>
</reference>
<evidence type="ECO:0000313" key="7">
    <source>
        <dbReference type="Proteomes" id="UP001500975"/>
    </source>
</evidence>
<comment type="caution">
    <text evidence="6">The sequence shown here is derived from an EMBL/GenBank/DDBJ whole genome shotgun (WGS) entry which is preliminary data.</text>
</comment>
<dbReference type="Proteomes" id="UP001500975">
    <property type="component" value="Unassembled WGS sequence"/>
</dbReference>
<evidence type="ECO:0000256" key="4">
    <source>
        <dbReference type="ARBA" id="ARBA00023163"/>
    </source>
</evidence>
<dbReference type="EMBL" id="BAABGJ010000008">
    <property type="protein sequence ID" value="GAA4334092.1"/>
    <property type="molecule type" value="Genomic_DNA"/>
</dbReference>
<evidence type="ECO:0000256" key="1">
    <source>
        <dbReference type="ARBA" id="ARBA00009437"/>
    </source>
</evidence>
<dbReference type="InterPro" id="IPR036390">
    <property type="entry name" value="WH_DNA-bd_sf"/>
</dbReference>
<keyword evidence="4" id="KW-0804">Transcription</keyword>
<comment type="similarity">
    <text evidence="1">Belongs to the LysR transcriptional regulatory family.</text>
</comment>
<evidence type="ECO:0000256" key="3">
    <source>
        <dbReference type="ARBA" id="ARBA00023125"/>
    </source>
</evidence>
<evidence type="ECO:0000259" key="5">
    <source>
        <dbReference type="PROSITE" id="PS50931"/>
    </source>
</evidence>
<sequence length="293" mass="32033">MQGLQQFLAFTETAKHGSFAAAAREVGTASSTLAKAVLRLEGSLGVKLFHRTTRQVTLTPDGERLYHRCQRVLAEIEDLHADAAGSRASTAGLLRIDMPIVFGRRVILPLLARVQQAHPGLELDLRLQDGYVDLVKDGIDLAIRVGALQDSSLVARRFASQTLLLVAGPAYLQQHGQPTTLRALSRHRAILFRMPTTGRDRPWQFIQRGRAVTLHPTSHLRLNDGEGMVQAALLGQGIAQLPDYMVADELADGRLVELLPSLRPAAMPISAVYPSQRLLPPRMRAVLDALTSS</sequence>
<dbReference type="Gene3D" id="3.40.190.290">
    <property type="match status" value="1"/>
</dbReference>
<dbReference type="InterPro" id="IPR005119">
    <property type="entry name" value="LysR_subst-bd"/>
</dbReference>
<dbReference type="PROSITE" id="PS50931">
    <property type="entry name" value="HTH_LYSR"/>
    <property type="match status" value="1"/>
</dbReference>
<dbReference type="SUPFAM" id="SSF53850">
    <property type="entry name" value="Periplasmic binding protein-like II"/>
    <property type="match status" value="1"/>
</dbReference>
<keyword evidence="3" id="KW-0238">DNA-binding</keyword>
<accession>A0ABP8H423</accession>
<dbReference type="CDD" id="cd08422">
    <property type="entry name" value="PBP2_CrgA_like"/>
    <property type="match status" value="1"/>
</dbReference>
<dbReference type="InterPro" id="IPR058163">
    <property type="entry name" value="LysR-type_TF_proteobact-type"/>
</dbReference>
<keyword evidence="7" id="KW-1185">Reference proteome</keyword>
<evidence type="ECO:0000313" key="6">
    <source>
        <dbReference type="EMBL" id="GAA4334092.1"/>
    </source>
</evidence>
<dbReference type="Pfam" id="PF03466">
    <property type="entry name" value="LysR_substrate"/>
    <property type="match status" value="1"/>
</dbReference>
<proteinExistence type="inferred from homology"/>
<dbReference type="InterPro" id="IPR000847">
    <property type="entry name" value="LysR_HTH_N"/>
</dbReference>
<evidence type="ECO:0000256" key="2">
    <source>
        <dbReference type="ARBA" id="ARBA00023015"/>
    </source>
</evidence>
<dbReference type="SUPFAM" id="SSF46785">
    <property type="entry name" value="Winged helix' DNA-binding domain"/>
    <property type="match status" value="1"/>
</dbReference>
<dbReference type="PANTHER" id="PTHR30537">
    <property type="entry name" value="HTH-TYPE TRANSCRIPTIONAL REGULATOR"/>
    <property type="match status" value="1"/>
</dbReference>
<name>A0ABP8H423_9BURK</name>
<organism evidence="6 7">
    <name type="scientific">Variovorax defluvii</name>
    <dbReference type="NCBI Taxonomy" id="913761"/>
    <lineage>
        <taxon>Bacteria</taxon>
        <taxon>Pseudomonadati</taxon>
        <taxon>Pseudomonadota</taxon>
        <taxon>Betaproteobacteria</taxon>
        <taxon>Burkholderiales</taxon>
        <taxon>Comamonadaceae</taxon>
        <taxon>Variovorax</taxon>
    </lineage>
</organism>
<dbReference type="Pfam" id="PF00126">
    <property type="entry name" value="HTH_1"/>
    <property type="match status" value="1"/>
</dbReference>
<dbReference type="RefSeq" id="WP_345536262.1">
    <property type="nucleotide sequence ID" value="NZ_BAABGJ010000008.1"/>
</dbReference>